<evidence type="ECO:0000313" key="1">
    <source>
        <dbReference type="EMBL" id="MBY3064695.1"/>
    </source>
</evidence>
<dbReference type="Gene3D" id="3.30.70.100">
    <property type="match status" value="1"/>
</dbReference>
<protein>
    <submittedName>
        <fullName evidence="1">L-rhamnose mutarotase</fullName>
        <ecNumber evidence="1">5.1.3.32</ecNumber>
    </submittedName>
</protein>
<dbReference type="InterPro" id="IPR008000">
    <property type="entry name" value="Rham/fucose_mutarotase"/>
</dbReference>
<evidence type="ECO:0000313" key="2">
    <source>
        <dbReference type="Proteomes" id="UP000758022"/>
    </source>
</evidence>
<dbReference type="GO" id="GO:0062192">
    <property type="term" value="F:L-rhamnose mutarotase activity"/>
    <property type="evidence" value="ECO:0007669"/>
    <property type="project" value="UniProtKB-EC"/>
</dbReference>
<reference evidence="1" key="1">
    <citation type="submission" date="2020-04" db="EMBL/GenBank/DDBJ databases">
        <title>Global-level population genomics supports evidence of horizontal gene transfer on evolution of Rhizobia in Lentils.</title>
        <authorList>
            <person name="Gai Y."/>
            <person name="Cook D."/>
            <person name="Riely B."/>
        </authorList>
    </citation>
    <scope>NUCLEOTIDE SEQUENCE</scope>
    <source>
        <strain evidence="1">TLR9</strain>
    </source>
</reference>
<dbReference type="InterPro" id="IPR011008">
    <property type="entry name" value="Dimeric_a/b-barrel"/>
</dbReference>
<comment type="caution">
    <text evidence="1">The sequence shown here is derived from an EMBL/GenBank/DDBJ whole genome shotgun (WGS) entry which is preliminary data.</text>
</comment>
<accession>A0AB35FEC0</accession>
<keyword evidence="1" id="KW-0413">Isomerase</keyword>
<dbReference type="PANTHER" id="PTHR34389">
    <property type="entry name" value="L-RHAMNOSE MUTAROTASE"/>
    <property type="match status" value="1"/>
</dbReference>
<dbReference type="Pfam" id="PF05336">
    <property type="entry name" value="rhaM"/>
    <property type="match status" value="1"/>
</dbReference>
<sequence>MTGPLRQGSAVAIAPDLIERYRDLHANPWPEVGRLIHESNVRNYSIFFLPTHNLAFSYSEYIGTDRAADRAKMASHQVMRNWWAECRPCQVPLSAPDGDRLWTDLEPIFFQP</sequence>
<dbReference type="Proteomes" id="UP000758022">
    <property type="component" value="Unassembled WGS sequence"/>
</dbReference>
<gene>
    <name evidence="1" type="ORF">HFO74_14825</name>
</gene>
<dbReference type="EC" id="5.1.3.32" evidence="1"/>
<organism evidence="1 2">
    <name type="scientific">Rhizobium laguerreae</name>
    <dbReference type="NCBI Taxonomy" id="1076926"/>
    <lineage>
        <taxon>Bacteria</taxon>
        <taxon>Pseudomonadati</taxon>
        <taxon>Pseudomonadota</taxon>
        <taxon>Alphaproteobacteria</taxon>
        <taxon>Hyphomicrobiales</taxon>
        <taxon>Rhizobiaceae</taxon>
        <taxon>Rhizobium/Agrobacterium group</taxon>
        <taxon>Rhizobium</taxon>
    </lineage>
</organism>
<dbReference type="RefSeq" id="WP_221979468.1">
    <property type="nucleotide sequence ID" value="NZ_JAAXQQ010000004.1"/>
</dbReference>
<dbReference type="PANTHER" id="PTHR34389:SF2">
    <property type="entry name" value="L-RHAMNOSE MUTAROTASE"/>
    <property type="match status" value="1"/>
</dbReference>
<dbReference type="AlphaFoldDB" id="A0AB35FEC0"/>
<name>A0AB35FEC0_9HYPH</name>
<dbReference type="EMBL" id="JAAXQQ010000004">
    <property type="protein sequence ID" value="MBY3064695.1"/>
    <property type="molecule type" value="Genomic_DNA"/>
</dbReference>
<dbReference type="SUPFAM" id="SSF54909">
    <property type="entry name" value="Dimeric alpha+beta barrel"/>
    <property type="match status" value="1"/>
</dbReference>
<proteinExistence type="predicted"/>